<dbReference type="AlphaFoldDB" id="A0A3M2LS81"/>
<evidence type="ECO:0000313" key="2">
    <source>
        <dbReference type="Proteomes" id="UP000282674"/>
    </source>
</evidence>
<accession>A0A3M2LS81</accession>
<dbReference type="SUPFAM" id="SSF102405">
    <property type="entry name" value="MCP/YpsA-like"/>
    <property type="match status" value="1"/>
</dbReference>
<gene>
    <name evidence="1" type="ORF">EBO15_35020</name>
</gene>
<keyword evidence="2" id="KW-1185">Reference proteome</keyword>
<sequence>MRIAISGHRLLPPATELLVSQELDRLLTAQPAPVVGISCLADGADALFAQAVLAHRGELIAVVPASEYRHGLPKEHHTTYDHLLSAAEEVHRLPFTESESNAHMEASSLMLTLADELWAVWDGKPARGYGGTADVVQAARDAGLPVQVIWPEGASRD</sequence>
<dbReference type="Gene3D" id="3.40.50.450">
    <property type="match status" value="1"/>
</dbReference>
<name>A0A3M2LS81_9ACTN</name>
<protein>
    <recommendedName>
        <fullName evidence="3">DUF2493 domain-containing protein</fullName>
    </recommendedName>
</protein>
<evidence type="ECO:0008006" key="3">
    <source>
        <dbReference type="Google" id="ProtNLM"/>
    </source>
</evidence>
<evidence type="ECO:0000313" key="1">
    <source>
        <dbReference type="EMBL" id="RMI37728.1"/>
    </source>
</evidence>
<dbReference type="Proteomes" id="UP000282674">
    <property type="component" value="Unassembled WGS sequence"/>
</dbReference>
<dbReference type="RefSeq" id="WP_122198767.1">
    <property type="nucleotide sequence ID" value="NZ_JBHSKC010000015.1"/>
</dbReference>
<dbReference type="OrthoDB" id="3231229at2"/>
<comment type="caution">
    <text evidence="1">The sequence shown here is derived from an EMBL/GenBank/DDBJ whole genome shotgun (WGS) entry which is preliminary data.</text>
</comment>
<proteinExistence type="predicted"/>
<reference evidence="1 2" key="1">
    <citation type="submission" date="2018-10" db="EMBL/GenBank/DDBJ databases">
        <title>Isolation from soil.</title>
        <authorList>
            <person name="Hu J."/>
        </authorList>
    </citation>
    <scope>NUCLEOTIDE SEQUENCE [LARGE SCALE GENOMIC DNA]</scope>
    <source>
        <strain evidence="1 2">NEAU-Ht49</strain>
    </source>
</reference>
<organism evidence="1 2">
    <name type="scientific">Actinomadura harenae</name>
    <dbReference type="NCBI Taxonomy" id="2483351"/>
    <lineage>
        <taxon>Bacteria</taxon>
        <taxon>Bacillati</taxon>
        <taxon>Actinomycetota</taxon>
        <taxon>Actinomycetes</taxon>
        <taxon>Streptosporangiales</taxon>
        <taxon>Thermomonosporaceae</taxon>
        <taxon>Actinomadura</taxon>
    </lineage>
</organism>
<dbReference type="EMBL" id="RFFG01000100">
    <property type="protein sequence ID" value="RMI37728.1"/>
    <property type="molecule type" value="Genomic_DNA"/>
</dbReference>